<dbReference type="EMBL" id="CP015136">
    <property type="protein sequence ID" value="AMY08393.1"/>
    <property type="molecule type" value="Genomic_DNA"/>
</dbReference>
<evidence type="ECO:0000313" key="3">
    <source>
        <dbReference type="Proteomes" id="UP000076079"/>
    </source>
</evidence>
<dbReference type="KEGG" id="abac:LuPra_01593"/>
<evidence type="ECO:0000313" key="2">
    <source>
        <dbReference type="EMBL" id="AMY08393.1"/>
    </source>
</evidence>
<keyword evidence="1" id="KW-0732">Signal</keyword>
<reference evidence="3" key="2">
    <citation type="submission" date="2016-04" db="EMBL/GenBank/DDBJ databases">
        <title>First Complete Genome Sequence of a Subdivision 6 Acidobacterium.</title>
        <authorList>
            <person name="Huang S."/>
            <person name="Vieira S."/>
            <person name="Bunk B."/>
            <person name="Riedel T."/>
            <person name="Sproeer C."/>
            <person name="Overmann J."/>
        </authorList>
    </citation>
    <scope>NUCLEOTIDE SEQUENCE [LARGE SCALE GENOMIC DNA]</scope>
    <source>
        <strain evidence="3">DSM 100886 HEG_-6_39</strain>
    </source>
</reference>
<name>A0A143PJG8_LUTPR</name>
<dbReference type="Proteomes" id="UP000076079">
    <property type="component" value="Chromosome"/>
</dbReference>
<sequence length="204" mass="22120" precursor="true">MGQLGRISCLAAWLVPLVACGGTHHDTAGGTQTTPAAPAAQAVATADPATLEDFTRRLDAYVNVQRRLAKESPKLKETDNPGDITAAEDVLAAKIRAVRKDARRGDIFTPQVASLFRRLMYPELKGPDGRDTKANIDDEQATMRLKVNAPYPASQPFQTLPPNILANLPQLPADVEYRVVGKDLVLRDVDANIIVDFIPNAIRS</sequence>
<accession>A0A143PJG8</accession>
<dbReference type="RefSeq" id="WP_157898881.1">
    <property type="nucleotide sequence ID" value="NZ_CP015136.1"/>
</dbReference>
<gene>
    <name evidence="2" type="ORF">LuPra_01593</name>
</gene>
<organism evidence="2 3">
    <name type="scientific">Luteitalea pratensis</name>
    <dbReference type="NCBI Taxonomy" id="1855912"/>
    <lineage>
        <taxon>Bacteria</taxon>
        <taxon>Pseudomonadati</taxon>
        <taxon>Acidobacteriota</taxon>
        <taxon>Vicinamibacteria</taxon>
        <taxon>Vicinamibacterales</taxon>
        <taxon>Vicinamibacteraceae</taxon>
        <taxon>Luteitalea</taxon>
    </lineage>
</organism>
<proteinExistence type="predicted"/>
<dbReference type="STRING" id="1855912.LuPra_01593"/>
<evidence type="ECO:0000256" key="1">
    <source>
        <dbReference type="SAM" id="SignalP"/>
    </source>
</evidence>
<evidence type="ECO:0008006" key="4">
    <source>
        <dbReference type="Google" id="ProtNLM"/>
    </source>
</evidence>
<dbReference type="AlphaFoldDB" id="A0A143PJG8"/>
<keyword evidence="3" id="KW-1185">Reference proteome</keyword>
<dbReference type="Gene3D" id="3.10.450.160">
    <property type="entry name" value="inner membrane protein cigr"/>
    <property type="match status" value="1"/>
</dbReference>
<feature type="signal peptide" evidence="1">
    <location>
        <begin position="1"/>
        <end position="21"/>
    </location>
</feature>
<protein>
    <recommendedName>
        <fullName evidence="4">Chorismate mutase</fullName>
    </recommendedName>
</protein>
<dbReference type="OrthoDB" id="129639at2"/>
<feature type="chain" id="PRO_5007511456" description="Chorismate mutase" evidence="1">
    <location>
        <begin position="22"/>
        <end position="204"/>
    </location>
</feature>
<reference evidence="2 3" key="1">
    <citation type="journal article" date="2016" name="Genome Announc.">
        <title>First Complete Genome Sequence of a Subdivision 6 Acidobacterium Strain.</title>
        <authorList>
            <person name="Huang S."/>
            <person name="Vieira S."/>
            <person name="Bunk B."/>
            <person name="Riedel T."/>
            <person name="Sproer C."/>
            <person name="Overmann J."/>
        </authorList>
    </citation>
    <scope>NUCLEOTIDE SEQUENCE [LARGE SCALE GENOMIC DNA]</scope>
    <source>
        <strain evidence="3">DSM 100886 HEG_-6_39</strain>
    </source>
</reference>